<name>A0A3A8B967_9RHOB</name>
<proteinExistence type="predicted"/>
<dbReference type="RefSeq" id="WP_121165404.1">
    <property type="nucleotide sequence ID" value="NZ_RAPE01000002.1"/>
</dbReference>
<dbReference type="EMBL" id="RAPE01000002">
    <property type="protein sequence ID" value="RKF14685.1"/>
    <property type="molecule type" value="Genomic_DNA"/>
</dbReference>
<dbReference type="GO" id="GO:0005886">
    <property type="term" value="C:plasma membrane"/>
    <property type="evidence" value="ECO:0007669"/>
    <property type="project" value="UniProtKB-SubCell"/>
</dbReference>
<protein>
    <submittedName>
        <fullName evidence="7">LysE family translocator</fullName>
    </submittedName>
</protein>
<feature type="transmembrane region" description="Helical" evidence="6">
    <location>
        <begin position="69"/>
        <end position="88"/>
    </location>
</feature>
<evidence type="ECO:0000313" key="8">
    <source>
        <dbReference type="Proteomes" id="UP000281128"/>
    </source>
</evidence>
<evidence type="ECO:0000256" key="6">
    <source>
        <dbReference type="SAM" id="Phobius"/>
    </source>
</evidence>
<accession>A0A3A8B967</accession>
<dbReference type="GO" id="GO:0015171">
    <property type="term" value="F:amino acid transmembrane transporter activity"/>
    <property type="evidence" value="ECO:0007669"/>
    <property type="project" value="TreeGrafter"/>
</dbReference>
<organism evidence="7 8">
    <name type="scientific">Roseovarius spongiae</name>
    <dbReference type="NCBI Taxonomy" id="2320272"/>
    <lineage>
        <taxon>Bacteria</taxon>
        <taxon>Pseudomonadati</taxon>
        <taxon>Pseudomonadota</taxon>
        <taxon>Alphaproteobacteria</taxon>
        <taxon>Rhodobacterales</taxon>
        <taxon>Roseobacteraceae</taxon>
        <taxon>Roseovarius</taxon>
    </lineage>
</organism>
<dbReference type="AlphaFoldDB" id="A0A3A8B967"/>
<dbReference type="InterPro" id="IPR001123">
    <property type="entry name" value="LeuE-type"/>
</dbReference>
<comment type="caution">
    <text evidence="7">The sequence shown here is derived from an EMBL/GenBank/DDBJ whole genome shotgun (WGS) entry which is preliminary data.</text>
</comment>
<dbReference type="OrthoDB" id="7659099at2"/>
<dbReference type="Proteomes" id="UP000281128">
    <property type="component" value="Unassembled WGS sequence"/>
</dbReference>
<keyword evidence="3 6" id="KW-0812">Transmembrane</keyword>
<feature type="transmembrane region" description="Helical" evidence="6">
    <location>
        <begin position="36"/>
        <end position="57"/>
    </location>
</feature>
<evidence type="ECO:0000256" key="4">
    <source>
        <dbReference type="ARBA" id="ARBA00022989"/>
    </source>
</evidence>
<dbReference type="PANTHER" id="PTHR30086:SF19">
    <property type="entry name" value="THREONINE EFFLUX PROTEIN"/>
    <property type="match status" value="1"/>
</dbReference>
<evidence type="ECO:0000313" key="7">
    <source>
        <dbReference type="EMBL" id="RKF14685.1"/>
    </source>
</evidence>
<comment type="subcellular location">
    <subcellularLocation>
        <location evidence="1">Cell membrane</location>
        <topology evidence="1">Multi-pass membrane protein</topology>
    </subcellularLocation>
</comment>
<reference evidence="7 8" key="1">
    <citation type="submission" date="2018-09" db="EMBL/GenBank/DDBJ databases">
        <title>Roseovarius spongiae sp. nov., isolated from a marine sponge.</title>
        <authorList>
            <person name="Zhuang L."/>
            <person name="Luo L."/>
        </authorList>
    </citation>
    <scope>NUCLEOTIDE SEQUENCE [LARGE SCALE GENOMIC DNA]</scope>
    <source>
        <strain evidence="7 8">HN-E21</strain>
    </source>
</reference>
<gene>
    <name evidence="7" type="ORF">D6850_07310</name>
</gene>
<feature type="transmembrane region" description="Helical" evidence="6">
    <location>
        <begin position="188"/>
        <end position="205"/>
    </location>
</feature>
<evidence type="ECO:0000256" key="3">
    <source>
        <dbReference type="ARBA" id="ARBA00022692"/>
    </source>
</evidence>
<dbReference type="Pfam" id="PF01810">
    <property type="entry name" value="LysE"/>
    <property type="match status" value="1"/>
</dbReference>
<keyword evidence="8" id="KW-1185">Reference proteome</keyword>
<evidence type="ECO:0000256" key="5">
    <source>
        <dbReference type="ARBA" id="ARBA00023136"/>
    </source>
</evidence>
<evidence type="ECO:0000256" key="2">
    <source>
        <dbReference type="ARBA" id="ARBA00022475"/>
    </source>
</evidence>
<sequence length="207" mass="21453">MSGHELILLLIAWAVAAGSPGPATLAISSAAMAEGRLAGFAIAAGVFAGSAFWGIAAGAGMSAVMMAHAWAFEAIRLAGAAYLLWLAFKALRRAVHPPSAAPVHTAPGLRRLWLRGALIHVTNPKAVLAWGAVYAIALPPAAAPLAVWKLFALLLAVSGAIFFGYGLLFSTPRIARGYLRLRRGFEGAFALLFGAAGLMILTTSHKV</sequence>
<keyword evidence="4 6" id="KW-1133">Transmembrane helix</keyword>
<keyword evidence="2" id="KW-1003">Cell membrane</keyword>
<evidence type="ECO:0000256" key="1">
    <source>
        <dbReference type="ARBA" id="ARBA00004651"/>
    </source>
</evidence>
<keyword evidence="5 6" id="KW-0472">Membrane</keyword>
<feature type="transmembrane region" description="Helical" evidence="6">
    <location>
        <begin position="146"/>
        <end position="168"/>
    </location>
</feature>
<dbReference type="PANTHER" id="PTHR30086">
    <property type="entry name" value="ARGININE EXPORTER PROTEIN ARGO"/>
    <property type="match status" value="1"/>
</dbReference>